<feature type="compositionally biased region" description="Basic and acidic residues" evidence="1">
    <location>
        <begin position="67"/>
        <end position="81"/>
    </location>
</feature>
<sequence length="193" mass="22057">MGIDNCTIQIETQSADGDENDRQSLHEVDDTENEDGTYVDDNNNIDIDDVNEELNEENCTSESSFGTEKEAVERMEECDHIETEEDGDNDFEKESEGLGNEAIECDSDENEDDEQSPSTDNEIIHSDMEREFNGDEQQSQQGSYEDILLEHYFKPMRSSFVIVSCVCYCLVARLSSTLLEVHFKRNRIIVQLT</sequence>
<feature type="compositionally biased region" description="Polar residues" evidence="1">
    <location>
        <begin position="1"/>
        <end position="15"/>
    </location>
</feature>
<reference evidence="4" key="1">
    <citation type="submission" date="2017-02" db="UniProtKB">
        <authorList>
            <consortium name="WormBaseParasite"/>
        </authorList>
    </citation>
    <scope>IDENTIFICATION</scope>
</reference>
<organism evidence="4">
    <name type="scientific">Anisakis simplex</name>
    <name type="common">Herring worm</name>
    <dbReference type="NCBI Taxonomy" id="6269"/>
    <lineage>
        <taxon>Eukaryota</taxon>
        <taxon>Metazoa</taxon>
        <taxon>Ecdysozoa</taxon>
        <taxon>Nematoda</taxon>
        <taxon>Chromadorea</taxon>
        <taxon>Rhabditida</taxon>
        <taxon>Spirurina</taxon>
        <taxon>Ascaridomorpha</taxon>
        <taxon>Ascaridoidea</taxon>
        <taxon>Anisakidae</taxon>
        <taxon>Anisakis</taxon>
        <taxon>Anisakis simplex complex</taxon>
    </lineage>
</organism>
<reference evidence="2 3" key="2">
    <citation type="submission" date="2018-11" db="EMBL/GenBank/DDBJ databases">
        <authorList>
            <consortium name="Pathogen Informatics"/>
        </authorList>
    </citation>
    <scope>NUCLEOTIDE SEQUENCE [LARGE SCALE GENOMIC DNA]</scope>
</reference>
<protein>
    <submittedName>
        <fullName evidence="4">Acidic repeat-containing protein-like</fullName>
    </submittedName>
</protein>
<feature type="compositionally biased region" description="Acidic residues" evidence="1">
    <location>
        <begin position="46"/>
        <end position="56"/>
    </location>
</feature>
<evidence type="ECO:0000313" key="3">
    <source>
        <dbReference type="Proteomes" id="UP000267096"/>
    </source>
</evidence>
<dbReference type="AlphaFoldDB" id="A0A0M3JBH0"/>
<dbReference type="WBParaSite" id="ASIM_0000494601-mRNA-1">
    <property type="protein sequence ID" value="ASIM_0000494601-mRNA-1"/>
    <property type="gene ID" value="ASIM_0000494601"/>
</dbReference>
<keyword evidence="3" id="KW-1185">Reference proteome</keyword>
<evidence type="ECO:0000313" key="4">
    <source>
        <dbReference type="WBParaSite" id="ASIM_0000494601-mRNA-1"/>
    </source>
</evidence>
<gene>
    <name evidence="2" type="ORF">ASIM_LOCUS4751</name>
</gene>
<proteinExistence type="predicted"/>
<accession>A0A0M3JBH0</accession>
<feature type="compositionally biased region" description="Acidic residues" evidence="1">
    <location>
        <begin position="103"/>
        <end position="115"/>
    </location>
</feature>
<feature type="region of interest" description="Disordered" evidence="1">
    <location>
        <begin position="1"/>
        <end position="120"/>
    </location>
</feature>
<dbReference type="Proteomes" id="UP000267096">
    <property type="component" value="Unassembled WGS sequence"/>
</dbReference>
<evidence type="ECO:0000313" key="2">
    <source>
        <dbReference type="EMBL" id="VDK24413.1"/>
    </source>
</evidence>
<dbReference type="EMBL" id="UYRR01008618">
    <property type="protein sequence ID" value="VDK24413.1"/>
    <property type="molecule type" value="Genomic_DNA"/>
</dbReference>
<name>A0A0M3JBH0_ANISI</name>
<feature type="compositionally biased region" description="Acidic residues" evidence="1">
    <location>
        <begin position="29"/>
        <end position="38"/>
    </location>
</feature>
<evidence type="ECO:0000256" key="1">
    <source>
        <dbReference type="SAM" id="MobiDB-lite"/>
    </source>
</evidence>